<name>A0A9J6P253_9CLOT</name>
<keyword evidence="2" id="KW-1133">Transmembrane helix</keyword>
<reference evidence="5" key="1">
    <citation type="journal article" date="2021" name="mSystems">
        <title>Bacteria and Archaea Synergistically Convert Glycine Betaine to Biogenic Methane in the Formosa Cold Seep of the South China Sea.</title>
        <authorList>
            <person name="Li L."/>
            <person name="Zhang W."/>
            <person name="Zhang S."/>
            <person name="Song L."/>
            <person name="Sun Q."/>
            <person name="Zhang H."/>
            <person name="Xiang H."/>
            <person name="Dong X."/>
        </authorList>
    </citation>
    <scope>NUCLEOTIDE SEQUENCE</scope>
    <source>
        <strain evidence="5">ZWT</strain>
    </source>
</reference>
<evidence type="ECO:0000313" key="6">
    <source>
        <dbReference type="Proteomes" id="UP001056429"/>
    </source>
</evidence>
<feature type="transmembrane region" description="Helical" evidence="2">
    <location>
        <begin position="82"/>
        <end position="100"/>
    </location>
</feature>
<dbReference type="PANTHER" id="PTHR46401">
    <property type="entry name" value="GLYCOSYLTRANSFERASE WBBK-RELATED"/>
    <property type="match status" value="1"/>
</dbReference>
<dbReference type="CDD" id="cd03794">
    <property type="entry name" value="GT4_WbuB-like"/>
    <property type="match status" value="1"/>
</dbReference>
<dbReference type="Pfam" id="PF13439">
    <property type="entry name" value="Glyco_transf_4"/>
    <property type="match status" value="1"/>
</dbReference>
<dbReference type="InterPro" id="IPR001296">
    <property type="entry name" value="Glyco_trans_1"/>
</dbReference>
<dbReference type="AlphaFoldDB" id="A0A9J6P253"/>
<keyword evidence="6" id="KW-1185">Reference proteome</keyword>
<dbReference type="Gene3D" id="3.40.50.2000">
    <property type="entry name" value="Glycogen Phosphorylase B"/>
    <property type="match status" value="2"/>
</dbReference>
<reference evidence="5" key="2">
    <citation type="submission" date="2021-04" db="EMBL/GenBank/DDBJ databases">
        <authorList>
            <person name="Dong X."/>
        </authorList>
    </citation>
    <scope>NUCLEOTIDE SEQUENCE</scope>
    <source>
        <strain evidence="5">ZWT</strain>
    </source>
</reference>
<keyword evidence="2" id="KW-0472">Membrane</keyword>
<evidence type="ECO:0000256" key="2">
    <source>
        <dbReference type="SAM" id="Phobius"/>
    </source>
</evidence>
<dbReference type="Pfam" id="PF00534">
    <property type="entry name" value="Glycos_transf_1"/>
    <property type="match status" value="1"/>
</dbReference>
<dbReference type="Proteomes" id="UP001056429">
    <property type="component" value="Unassembled WGS sequence"/>
</dbReference>
<evidence type="ECO:0000259" key="4">
    <source>
        <dbReference type="Pfam" id="PF13439"/>
    </source>
</evidence>
<dbReference type="GO" id="GO:0016757">
    <property type="term" value="F:glycosyltransferase activity"/>
    <property type="evidence" value="ECO:0007669"/>
    <property type="project" value="InterPro"/>
</dbReference>
<evidence type="ECO:0000256" key="1">
    <source>
        <dbReference type="ARBA" id="ARBA00022679"/>
    </source>
</evidence>
<organism evidence="5 6">
    <name type="scientific">Oceanirhabdus seepicola</name>
    <dbReference type="NCBI Taxonomy" id="2828781"/>
    <lineage>
        <taxon>Bacteria</taxon>
        <taxon>Bacillati</taxon>
        <taxon>Bacillota</taxon>
        <taxon>Clostridia</taxon>
        <taxon>Eubacteriales</taxon>
        <taxon>Clostridiaceae</taxon>
        <taxon>Oceanirhabdus</taxon>
    </lineage>
</organism>
<accession>A0A9J6P253</accession>
<evidence type="ECO:0000259" key="3">
    <source>
        <dbReference type="Pfam" id="PF00534"/>
    </source>
</evidence>
<keyword evidence="1" id="KW-0808">Transferase</keyword>
<evidence type="ECO:0000313" key="5">
    <source>
        <dbReference type="EMBL" id="MCM1990270.1"/>
    </source>
</evidence>
<feature type="domain" description="Glycosyltransferase subfamily 4-like N-terminal" evidence="4">
    <location>
        <begin position="24"/>
        <end position="207"/>
    </location>
</feature>
<dbReference type="InterPro" id="IPR028098">
    <property type="entry name" value="Glyco_trans_4-like_N"/>
</dbReference>
<keyword evidence="2" id="KW-0812">Transmembrane</keyword>
<protein>
    <submittedName>
        <fullName evidence="5">Glycosyltransferase family 4 protein</fullName>
    </submittedName>
</protein>
<dbReference type="EMBL" id="JAGSOJ010000002">
    <property type="protein sequence ID" value="MCM1990270.1"/>
    <property type="molecule type" value="Genomic_DNA"/>
</dbReference>
<dbReference type="GO" id="GO:0009103">
    <property type="term" value="P:lipopolysaccharide biosynthetic process"/>
    <property type="evidence" value="ECO:0007669"/>
    <property type="project" value="TreeGrafter"/>
</dbReference>
<sequence>MKILLISQFFYPEITAGAFRAFEHAKIWSDNGNEVTVYTANPNYPKGIIYEGYENKLFKKIKYDGIELIRGKVHVGKNSSKIGRALIGISFMLFAIMNLVLNRKKIGKKFDVIIGSSGPIFTGIVAYFYSKAYKSKFIYEIRDITYTQMLATMSSESSYAYKFFKWLELLLCKKADKVVVVTNGFKDQLIEDGIQTEKIEVIYNGIEMIDNCNSKSTEPNCFIEERIRDDKLVFCYAGTFGISQDILSLVEFYNNLDIKNKELILIGEGAEKDKIENYISLNNIQNIQVYDSVKKDELNEMLKKVDLCFVKLKYNNHFSRTMPSKVFDLMYRGMPIVYLGPEGEVSKVLNEANCGMSLCDFDNKKNVKELMREYQAYNNMTCFKEAILQLGNNGFRYVKNNFDRKKLASQYQKNIWSSS</sequence>
<dbReference type="PANTHER" id="PTHR46401:SF2">
    <property type="entry name" value="GLYCOSYLTRANSFERASE WBBK-RELATED"/>
    <property type="match status" value="1"/>
</dbReference>
<feature type="domain" description="Glycosyl transferase family 1" evidence="3">
    <location>
        <begin position="224"/>
        <end position="372"/>
    </location>
</feature>
<dbReference type="SUPFAM" id="SSF53756">
    <property type="entry name" value="UDP-Glycosyltransferase/glycogen phosphorylase"/>
    <property type="match status" value="1"/>
</dbReference>
<feature type="transmembrane region" description="Helical" evidence="2">
    <location>
        <begin position="112"/>
        <end position="129"/>
    </location>
</feature>
<gene>
    <name evidence="5" type="ORF">KDK92_11040</name>
</gene>
<proteinExistence type="predicted"/>
<comment type="caution">
    <text evidence="5">The sequence shown here is derived from an EMBL/GenBank/DDBJ whole genome shotgun (WGS) entry which is preliminary data.</text>
</comment>
<dbReference type="RefSeq" id="WP_250859308.1">
    <property type="nucleotide sequence ID" value="NZ_JAGSOJ010000002.1"/>
</dbReference>